<dbReference type="PANTHER" id="PTHR43792">
    <property type="entry name" value="GNAT FAMILY, PUTATIVE (AFU_ORTHOLOGUE AFUA_3G00765)-RELATED-RELATED"/>
    <property type="match status" value="1"/>
</dbReference>
<dbReference type="EC" id="2.3.-.-" evidence="2"/>
<organism evidence="2 3">
    <name type="scientific">Alicyclobacillus fodiniaquatilis</name>
    <dbReference type="NCBI Taxonomy" id="1661150"/>
    <lineage>
        <taxon>Bacteria</taxon>
        <taxon>Bacillati</taxon>
        <taxon>Bacillota</taxon>
        <taxon>Bacilli</taxon>
        <taxon>Bacillales</taxon>
        <taxon>Alicyclobacillaceae</taxon>
        <taxon>Alicyclobacillus</taxon>
    </lineage>
</organism>
<dbReference type="InterPro" id="IPR016181">
    <property type="entry name" value="Acyl_CoA_acyltransferase"/>
</dbReference>
<sequence length="183" mass="21042">MSADFMPVIETNRTILRQLVPADAGELFAYASDEAVAKYTTWQPHQTVDDARQFIQRALERYAQNIHADWGIIEKATDRLIGTCGFVHVHPHRRAEIGYALGRTHWNQGLMSEVVKSVILYGFKTLQLHRIEARADVRNVGSWRVMEKCNMTFEGVLRGHLFAKNEFHDVRMYSILVSELDDP</sequence>
<keyword evidence="3" id="KW-1185">Reference proteome</keyword>
<keyword evidence="2" id="KW-0808">Transferase</keyword>
<dbReference type="GO" id="GO:0016746">
    <property type="term" value="F:acyltransferase activity"/>
    <property type="evidence" value="ECO:0007669"/>
    <property type="project" value="UniProtKB-KW"/>
</dbReference>
<dbReference type="SUPFAM" id="SSF55729">
    <property type="entry name" value="Acyl-CoA N-acyltransferases (Nat)"/>
    <property type="match status" value="1"/>
</dbReference>
<feature type="domain" description="N-acetyltransferase" evidence="1">
    <location>
        <begin position="14"/>
        <end position="177"/>
    </location>
</feature>
<dbReference type="InterPro" id="IPR051531">
    <property type="entry name" value="N-acetyltransferase"/>
</dbReference>
<dbReference type="Gene3D" id="3.40.630.30">
    <property type="match status" value="1"/>
</dbReference>
<dbReference type="EMBL" id="JBHUCX010000044">
    <property type="protein sequence ID" value="MFD1676203.1"/>
    <property type="molecule type" value="Genomic_DNA"/>
</dbReference>
<proteinExistence type="predicted"/>
<evidence type="ECO:0000259" key="1">
    <source>
        <dbReference type="PROSITE" id="PS51186"/>
    </source>
</evidence>
<evidence type="ECO:0000313" key="2">
    <source>
        <dbReference type="EMBL" id="MFD1676203.1"/>
    </source>
</evidence>
<reference evidence="3" key="1">
    <citation type="journal article" date="2019" name="Int. J. Syst. Evol. Microbiol.">
        <title>The Global Catalogue of Microorganisms (GCM) 10K type strain sequencing project: providing services to taxonomists for standard genome sequencing and annotation.</title>
        <authorList>
            <consortium name="The Broad Institute Genomics Platform"/>
            <consortium name="The Broad Institute Genome Sequencing Center for Infectious Disease"/>
            <person name="Wu L."/>
            <person name="Ma J."/>
        </authorList>
    </citation>
    <scope>NUCLEOTIDE SEQUENCE [LARGE SCALE GENOMIC DNA]</scope>
    <source>
        <strain evidence="3">CGMCC 1.12286</strain>
    </source>
</reference>
<dbReference type="InterPro" id="IPR000182">
    <property type="entry name" value="GNAT_dom"/>
</dbReference>
<dbReference type="RefSeq" id="WP_377944093.1">
    <property type="nucleotide sequence ID" value="NZ_JBHUCX010000044.1"/>
</dbReference>
<dbReference type="PROSITE" id="PS51186">
    <property type="entry name" value="GNAT"/>
    <property type="match status" value="1"/>
</dbReference>
<gene>
    <name evidence="2" type="ORF">ACFSB2_15980</name>
</gene>
<dbReference type="PANTHER" id="PTHR43792:SF9">
    <property type="entry name" value="RIBOSOMAL-PROTEIN-ALANINE ACETYLTRANSFERASE"/>
    <property type="match status" value="1"/>
</dbReference>
<dbReference type="Proteomes" id="UP001597079">
    <property type="component" value="Unassembled WGS sequence"/>
</dbReference>
<keyword evidence="2" id="KW-0012">Acyltransferase</keyword>
<comment type="caution">
    <text evidence="2">The sequence shown here is derived from an EMBL/GenBank/DDBJ whole genome shotgun (WGS) entry which is preliminary data.</text>
</comment>
<evidence type="ECO:0000313" key="3">
    <source>
        <dbReference type="Proteomes" id="UP001597079"/>
    </source>
</evidence>
<accession>A0ABW4JKV7</accession>
<dbReference type="Pfam" id="PF13302">
    <property type="entry name" value="Acetyltransf_3"/>
    <property type="match status" value="1"/>
</dbReference>
<name>A0ABW4JKV7_9BACL</name>
<protein>
    <submittedName>
        <fullName evidence="2">GNAT family N-acetyltransferase</fullName>
        <ecNumber evidence="2">2.3.-.-</ecNumber>
    </submittedName>
</protein>